<keyword evidence="4" id="KW-1185">Reference proteome</keyword>
<dbReference type="InterPro" id="IPR008928">
    <property type="entry name" value="6-hairpin_glycosidase_sf"/>
</dbReference>
<dbReference type="Pfam" id="PF03663">
    <property type="entry name" value="Glyco_hydro_76"/>
    <property type="match status" value="1"/>
</dbReference>
<comment type="caution">
    <text evidence="3">The sequence shown here is derived from an EMBL/GenBank/DDBJ whole genome shotgun (WGS) entry which is preliminary data.</text>
</comment>
<feature type="signal peptide" evidence="2">
    <location>
        <begin position="1"/>
        <end position="16"/>
    </location>
</feature>
<protein>
    <submittedName>
        <fullName evidence="3">Uncharacterized protein</fullName>
    </submittedName>
</protein>
<dbReference type="EMBL" id="PNEN01000313">
    <property type="protein sequence ID" value="PPJ60153.1"/>
    <property type="molecule type" value="Genomic_DNA"/>
</dbReference>
<dbReference type="InterPro" id="IPR053169">
    <property type="entry name" value="MUG_Protein"/>
</dbReference>
<dbReference type="STRING" id="357750.A0A2S6CKC2"/>
<proteinExistence type="predicted"/>
<evidence type="ECO:0000313" key="3">
    <source>
        <dbReference type="EMBL" id="PPJ60153.1"/>
    </source>
</evidence>
<dbReference type="Gene3D" id="1.50.10.20">
    <property type="match status" value="1"/>
</dbReference>
<evidence type="ECO:0000256" key="1">
    <source>
        <dbReference type="SAM" id="MobiDB-lite"/>
    </source>
</evidence>
<organism evidence="3 4">
    <name type="scientific">Cercospora berteroae</name>
    <dbReference type="NCBI Taxonomy" id="357750"/>
    <lineage>
        <taxon>Eukaryota</taxon>
        <taxon>Fungi</taxon>
        <taxon>Dikarya</taxon>
        <taxon>Ascomycota</taxon>
        <taxon>Pezizomycotina</taxon>
        <taxon>Dothideomycetes</taxon>
        <taxon>Dothideomycetidae</taxon>
        <taxon>Mycosphaerellales</taxon>
        <taxon>Mycosphaerellaceae</taxon>
        <taxon>Cercospora</taxon>
    </lineage>
</organism>
<dbReference type="InterPro" id="IPR005198">
    <property type="entry name" value="Glyco_hydro_76"/>
</dbReference>
<dbReference type="PANTHER" id="PTHR47791:SF2">
    <property type="entry name" value="ENDO MANNANASE, GH76 FAMILY (EUROFUNG)"/>
    <property type="match status" value="1"/>
</dbReference>
<feature type="compositionally biased region" description="Basic and acidic residues" evidence="1">
    <location>
        <begin position="537"/>
        <end position="551"/>
    </location>
</feature>
<gene>
    <name evidence="3" type="ORF">CBER1_03091</name>
</gene>
<name>A0A2S6CKC2_9PEZI</name>
<accession>A0A2S6CKC2</accession>
<evidence type="ECO:0000313" key="4">
    <source>
        <dbReference type="Proteomes" id="UP000237631"/>
    </source>
</evidence>
<reference evidence="4" key="1">
    <citation type="journal article" date="2017" name="bioRxiv">
        <title>Conservation of a gene cluster reveals novel cercosporin biosynthetic mechanisms and extends production to the genus Colletotrichum.</title>
        <authorList>
            <person name="de Jonge R."/>
            <person name="Ebert M.K."/>
            <person name="Huitt-Roehl C.R."/>
            <person name="Pal P."/>
            <person name="Suttle J.C."/>
            <person name="Spanner R.E."/>
            <person name="Neubauer J.D."/>
            <person name="Jurick W.M.II."/>
            <person name="Stott K.A."/>
            <person name="Secor G.A."/>
            <person name="Thomma B.P.H.J."/>
            <person name="Van de Peer Y."/>
            <person name="Townsend C.A."/>
            <person name="Bolton M.D."/>
        </authorList>
    </citation>
    <scope>NUCLEOTIDE SEQUENCE [LARGE SCALE GENOMIC DNA]</scope>
    <source>
        <strain evidence="4">CBS538.71</strain>
    </source>
</reference>
<evidence type="ECO:0000256" key="2">
    <source>
        <dbReference type="SAM" id="SignalP"/>
    </source>
</evidence>
<dbReference type="PANTHER" id="PTHR47791">
    <property type="entry name" value="MEIOTICALLY UP-REGULATED GENE 191 PROTEIN"/>
    <property type="match status" value="1"/>
</dbReference>
<dbReference type="AlphaFoldDB" id="A0A2S6CKC2"/>
<feature type="region of interest" description="Disordered" evidence="1">
    <location>
        <begin position="528"/>
        <end position="551"/>
    </location>
</feature>
<keyword evidence="2" id="KW-0732">Signal</keyword>
<sequence length="573" mass="63450">MHAALLLLLRAIPASPLFSPTAAATTTPKYSTTCGTNAPCTPTAWQTRPPPLRHGLDLHVDPLQDLRKAIRVMQSSYFELWLGAWPTAIDWTAAVMNTHLASALTALSKALDAGTADASDAPHVENELNTYFGQATAFYFGEDAFAVRQEAFDDMLWVVLAWLQHLRFMQTHSRLHYQFQPWHGVQFKAAFAHRAHIFYDLASRGWDETLCGGGMGWNPTLEPYKNAITNQLWIAASVGMYLHFPGDDNSSPFQSDHVRPADLEHAKPHDAHFLTAAVQGYRWLKHSNMTNTQGLYVDGFHISGLERNETQCDSRNEMVYTYNQGVILSGLRGLWESTGNTTYLQDGHELVRNVIKATGWPVDRDLASSETSEWAGLGRAGILEDFCDAKRDCSQDAQTFKGIYLHHLGQFCEPLPREPLYPGKTFAANNELAALHRTSCQDYAPWIAHNARAALETRNSEGLFGGWWGASRGNYIPAALPASAVDYRNNASELLHRPWSASTGGQQIAEAPHVQDQIPMASLMDRSAGKRTTIESLEGREGDWNDRGRGRTVETQGGGVALLSTLLDLVYAA</sequence>
<feature type="chain" id="PRO_5015412446" evidence="2">
    <location>
        <begin position="17"/>
        <end position="573"/>
    </location>
</feature>
<dbReference type="OrthoDB" id="4104179at2759"/>
<dbReference type="Proteomes" id="UP000237631">
    <property type="component" value="Unassembled WGS sequence"/>
</dbReference>
<dbReference type="SUPFAM" id="SSF48208">
    <property type="entry name" value="Six-hairpin glycosidases"/>
    <property type="match status" value="1"/>
</dbReference>
<dbReference type="GO" id="GO:0005975">
    <property type="term" value="P:carbohydrate metabolic process"/>
    <property type="evidence" value="ECO:0007669"/>
    <property type="project" value="InterPro"/>
</dbReference>